<name>A0A371E1M7_MUCPR</name>
<dbReference type="Proteomes" id="UP000257109">
    <property type="component" value="Unassembled WGS sequence"/>
</dbReference>
<feature type="transmembrane region" description="Helical" evidence="1">
    <location>
        <begin position="60"/>
        <end position="78"/>
    </location>
</feature>
<evidence type="ECO:0000313" key="2">
    <source>
        <dbReference type="EMBL" id="RDX58691.1"/>
    </source>
</evidence>
<dbReference type="EMBL" id="QJKJ01017271">
    <property type="protein sequence ID" value="RDX58691.1"/>
    <property type="molecule type" value="Genomic_DNA"/>
</dbReference>
<evidence type="ECO:0000256" key="1">
    <source>
        <dbReference type="SAM" id="Phobius"/>
    </source>
</evidence>
<proteinExistence type="predicted"/>
<comment type="caution">
    <text evidence="2">The sequence shown here is derived from an EMBL/GenBank/DDBJ whole genome shotgun (WGS) entry which is preliminary data.</text>
</comment>
<protein>
    <submittedName>
        <fullName evidence="2">Uncharacterized protein</fullName>
    </submittedName>
</protein>
<dbReference type="AlphaFoldDB" id="A0A371E1M7"/>
<reference evidence="2" key="1">
    <citation type="submission" date="2018-05" db="EMBL/GenBank/DDBJ databases">
        <title>Draft genome of Mucuna pruriens seed.</title>
        <authorList>
            <person name="Nnadi N.E."/>
            <person name="Vos R."/>
            <person name="Hasami M.H."/>
            <person name="Devisetty U.K."/>
            <person name="Aguiy J.C."/>
        </authorList>
    </citation>
    <scope>NUCLEOTIDE SEQUENCE [LARGE SCALE GENOMIC DNA]</scope>
    <source>
        <strain evidence="2">JCA_2017</strain>
    </source>
</reference>
<feature type="non-terminal residue" evidence="2">
    <location>
        <position position="1"/>
    </location>
</feature>
<organism evidence="2 3">
    <name type="scientific">Mucuna pruriens</name>
    <name type="common">Velvet bean</name>
    <name type="synonym">Dolichos pruriens</name>
    <dbReference type="NCBI Taxonomy" id="157652"/>
    <lineage>
        <taxon>Eukaryota</taxon>
        <taxon>Viridiplantae</taxon>
        <taxon>Streptophyta</taxon>
        <taxon>Embryophyta</taxon>
        <taxon>Tracheophyta</taxon>
        <taxon>Spermatophyta</taxon>
        <taxon>Magnoliopsida</taxon>
        <taxon>eudicotyledons</taxon>
        <taxon>Gunneridae</taxon>
        <taxon>Pentapetalae</taxon>
        <taxon>rosids</taxon>
        <taxon>fabids</taxon>
        <taxon>Fabales</taxon>
        <taxon>Fabaceae</taxon>
        <taxon>Papilionoideae</taxon>
        <taxon>50 kb inversion clade</taxon>
        <taxon>NPAAA clade</taxon>
        <taxon>indigoferoid/millettioid clade</taxon>
        <taxon>Phaseoleae</taxon>
        <taxon>Mucuna</taxon>
    </lineage>
</organism>
<gene>
    <name evidence="2" type="ORF">CR513_61985</name>
</gene>
<keyword evidence="3" id="KW-1185">Reference proteome</keyword>
<sequence>MTPIAPQDFDGPMSSYLGRVYVAFHGHSWGRASYSMNCSKGDHYHHLEHIIEHCQPFESIVLVVYIVSFPWSLGFLNFGAFDHIFGNKAFFLLSLHLVIYLMSLQPMVPKPNPKALVLEYPFNLLFYSLLNSISQLFDSFTKYNDLNLRRTISVKCESHGSSPLC</sequence>
<keyword evidence="1" id="KW-1133">Transmembrane helix</keyword>
<keyword evidence="1" id="KW-0812">Transmembrane</keyword>
<keyword evidence="1" id="KW-0472">Membrane</keyword>
<evidence type="ECO:0000313" key="3">
    <source>
        <dbReference type="Proteomes" id="UP000257109"/>
    </source>
</evidence>
<accession>A0A371E1M7</accession>